<evidence type="ECO:0000256" key="1">
    <source>
        <dbReference type="SAM" id="Phobius"/>
    </source>
</evidence>
<name>A0A0H5QHX3_9EUKA</name>
<dbReference type="EMBL" id="HACM01001136">
    <property type="protein sequence ID" value="CRZ01578.1"/>
    <property type="molecule type" value="Transcribed_RNA"/>
</dbReference>
<feature type="transmembrane region" description="Helical" evidence="1">
    <location>
        <begin position="60"/>
        <end position="78"/>
    </location>
</feature>
<protein>
    <submittedName>
        <fullName evidence="2">Uncharacterized protein</fullName>
    </submittedName>
</protein>
<accession>A0A0H5QHX3</accession>
<feature type="transmembrane region" description="Helical" evidence="1">
    <location>
        <begin position="19"/>
        <end position="39"/>
    </location>
</feature>
<sequence>SAASDGGSLVSSPRSSVAAGWNCWLLLAGVAGCCSPGCWMEEEKERRERGGREVERRGQLSLRLILLVASLCLTGVIGEKEKGGGGAGLRGEAAATSRWWRLLPEK</sequence>
<feature type="non-terminal residue" evidence="2">
    <location>
        <position position="1"/>
    </location>
</feature>
<organism evidence="2">
    <name type="scientific">Spongospora subterranea</name>
    <dbReference type="NCBI Taxonomy" id="70186"/>
    <lineage>
        <taxon>Eukaryota</taxon>
        <taxon>Sar</taxon>
        <taxon>Rhizaria</taxon>
        <taxon>Endomyxa</taxon>
        <taxon>Phytomyxea</taxon>
        <taxon>Plasmodiophorida</taxon>
        <taxon>Plasmodiophoridae</taxon>
        <taxon>Spongospora</taxon>
    </lineage>
</organism>
<dbReference type="AlphaFoldDB" id="A0A0H5QHX3"/>
<reference evidence="2" key="1">
    <citation type="submission" date="2015-04" db="EMBL/GenBank/DDBJ databases">
        <title>The genome sequence of the plant pathogenic Rhizarian Plasmodiophora brassicae reveals insights in its biotrophic life cycle and the origin of chitin synthesis.</title>
        <authorList>
            <person name="Schwelm A."/>
            <person name="Fogelqvist J."/>
            <person name="Knaust A."/>
            <person name="Julke S."/>
            <person name="Lilja T."/>
            <person name="Dhandapani V."/>
            <person name="Bonilla-Rosso G."/>
            <person name="Karlsson M."/>
            <person name="Shevchenko A."/>
            <person name="Choi S.R."/>
            <person name="Kim H.G."/>
            <person name="Park J.Y."/>
            <person name="Lim Y.P."/>
            <person name="Ludwig-Muller J."/>
            <person name="Dixelius C."/>
        </authorList>
    </citation>
    <scope>NUCLEOTIDE SEQUENCE</scope>
    <source>
        <tissue evidence="2">Potato root galls</tissue>
    </source>
</reference>
<keyword evidence="1" id="KW-0472">Membrane</keyword>
<keyword evidence="1" id="KW-1133">Transmembrane helix</keyword>
<keyword evidence="1" id="KW-0812">Transmembrane</keyword>
<proteinExistence type="predicted"/>
<evidence type="ECO:0000313" key="2">
    <source>
        <dbReference type="EMBL" id="CRZ01578.1"/>
    </source>
</evidence>